<keyword evidence="5" id="KW-0560">Oxidoreductase</keyword>
<feature type="domain" description="Extradiol ring-cleavage dioxygenase class III enzyme subunit B" evidence="6">
    <location>
        <begin position="56"/>
        <end position="343"/>
    </location>
</feature>
<dbReference type="GO" id="GO:0016702">
    <property type="term" value="F:oxidoreductase activity, acting on single donors with incorporation of molecular oxygen, incorporation of two atoms of oxygen"/>
    <property type="evidence" value="ECO:0007669"/>
    <property type="project" value="UniProtKB-ARBA"/>
</dbReference>
<evidence type="ECO:0000313" key="8">
    <source>
        <dbReference type="Proteomes" id="UP001202479"/>
    </source>
</evidence>
<dbReference type="CDD" id="cd07363">
    <property type="entry name" value="45_DOPA_Dioxygenase"/>
    <property type="match status" value="1"/>
</dbReference>
<dbReference type="PANTHER" id="PTHR30096:SF0">
    <property type="entry name" value="4,5-DOPA DIOXYGENASE EXTRADIOL-LIKE PROTEIN"/>
    <property type="match status" value="1"/>
</dbReference>
<comment type="cofactor">
    <cofactor evidence="1">
        <name>Zn(2+)</name>
        <dbReference type="ChEBI" id="CHEBI:29105"/>
    </cofactor>
</comment>
<dbReference type="EMBL" id="JAHUZD010000067">
    <property type="protein sequence ID" value="KAI3405158.1"/>
    <property type="molecule type" value="Genomic_DNA"/>
</dbReference>
<organism evidence="7 8">
    <name type="scientific">Candida oxycetoniae</name>
    <dbReference type="NCBI Taxonomy" id="497107"/>
    <lineage>
        <taxon>Eukaryota</taxon>
        <taxon>Fungi</taxon>
        <taxon>Dikarya</taxon>
        <taxon>Ascomycota</taxon>
        <taxon>Saccharomycotina</taxon>
        <taxon>Pichiomycetes</taxon>
        <taxon>Debaryomycetaceae</taxon>
        <taxon>Candida/Lodderomyces clade</taxon>
        <taxon>Candida</taxon>
    </lineage>
</organism>
<comment type="caution">
    <text evidence="7">The sequence shown here is derived from an EMBL/GenBank/DDBJ whole genome shotgun (WGS) entry which is preliminary data.</text>
</comment>
<keyword evidence="4" id="KW-0862">Zinc</keyword>
<comment type="similarity">
    <text evidence="2">Belongs to the DODA-type extradiol aromatic ring-opening dioxygenase family.</text>
</comment>
<dbReference type="Gene3D" id="3.40.830.10">
    <property type="entry name" value="LigB-like"/>
    <property type="match status" value="1"/>
</dbReference>
<evidence type="ECO:0000256" key="1">
    <source>
        <dbReference type="ARBA" id="ARBA00001947"/>
    </source>
</evidence>
<evidence type="ECO:0000313" key="7">
    <source>
        <dbReference type="EMBL" id="KAI3405158.1"/>
    </source>
</evidence>
<dbReference type="PANTHER" id="PTHR30096">
    <property type="entry name" value="4,5-DOPA DIOXYGENASE EXTRADIOL-LIKE PROTEIN"/>
    <property type="match status" value="1"/>
</dbReference>
<evidence type="ECO:0000256" key="3">
    <source>
        <dbReference type="ARBA" id="ARBA00022723"/>
    </source>
</evidence>
<gene>
    <name evidence="7" type="ORF">KGF56_002114</name>
</gene>
<dbReference type="InterPro" id="IPR014436">
    <property type="entry name" value="Extradiol_dOase_DODA"/>
</dbReference>
<keyword evidence="3" id="KW-0479">Metal-binding</keyword>
<dbReference type="Proteomes" id="UP001202479">
    <property type="component" value="Unassembled WGS sequence"/>
</dbReference>
<sequence>MNFWTLISIPISIATYYYYTKGKADPSTMVPSSSTSSHTASALASKFIKNVHPLPTFFFSHGGPTFMYEDDPFGNKGAWRTIKKLGQTIKSWKPDYILVVSAHWQSRGSNLIEINKIANNSSENPLIYDFYGFPSYMYKEEFHTKNDEFIANHVKQELVSNSFDCKVVERGIDHGVWVPFKVAFSDYTTQTTPQPKVKGLDLDCPVIQVSLAANDSDFDTHYKLGKVLNHFRSNKIWDERQEKYLTGMVICSGMSVHNLRDLGYSMRQPEGVMPYVKPFNKLLTNILENEDNNNNNQGDDLLTRLNNLKNLHILRQAHPTLEHFLPIVVAGGIANDSNDRIKELYNDEYASLGWGVYQVGEFSSSESVL</sequence>
<reference evidence="7" key="1">
    <citation type="journal article" date="2022" name="DNA Res.">
        <title>Genome analysis of five recently described species of the CUG-Ser clade uncovers Candida theae as a new hybrid lineage with pathogenic potential in the Candida parapsilosis species complex.</title>
        <authorList>
            <person name="Mixao V."/>
            <person name="Del Olmo V."/>
            <person name="Hegedusova E."/>
            <person name="Saus E."/>
            <person name="Pryszcz L."/>
            <person name="Cillingova A."/>
            <person name="Nosek J."/>
            <person name="Gabaldon T."/>
        </authorList>
    </citation>
    <scope>NUCLEOTIDE SEQUENCE</scope>
    <source>
        <strain evidence="7">CBS 10844</strain>
    </source>
</reference>
<accession>A0AAI9SYK4</accession>
<dbReference type="GeneID" id="73379731"/>
<dbReference type="Pfam" id="PF02900">
    <property type="entry name" value="LigB"/>
    <property type="match status" value="1"/>
</dbReference>
<dbReference type="AlphaFoldDB" id="A0AAI9SYK4"/>
<keyword evidence="8" id="KW-1185">Reference proteome</keyword>
<proteinExistence type="inferred from homology"/>
<dbReference type="RefSeq" id="XP_049180903.1">
    <property type="nucleotide sequence ID" value="XM_049323309.1"/>
</dbReference>
<evidence type="ECO:0000256" key="4">
    <source>
        <dbReference type="ARBA" id="ARBA00022833"/>
    </source>
</evidence>
<dbReference type="GO" id="GO:0008198">
    <property type="term" value="F:ferrous iron binding"/>
    <property type="evidence" value="ECO:0007669"/>
    <property type="project" value="InterPro"/>
</dbReference>
<dbReference type="InterPro" id="IPR004183">
    <property type="entry name" value="Xdiol_dOase_suB"/>
</dbReference>
<evidence type="ECO:0000259" key="6">
    <source>
        <dbReference type="Pfam" id="PF02900"/>
    </source>
</evidence>
<evidence type="ECO:0000256" key="5">
    <source>
        <dbReference type="ARBA" id="ARBA00023002"/>
    </source>
</evidence>
<evidence type="ECO:0000256" key="2">
    <source>
        <dbReference type="ARBA" id="ARBA00007581"/>
    </source>
</evidence>
<dbReference type="GO" id="GO:0008270">
    <property type="term" value="F:zinc ion binding"/>
    <property type="evidence" value="ECO:0007669"/>
    <property type="project" value="InterPro"/>
</dbReference>
<dbReference type="SUPFAM" id="SSF53213">
    <property type="entry name" value="LigB-like"/>
    <property type="match status" value="1"/>
</dbReference>
<protein>
    <recommendedName>
        <fullName evidence="6">Extradiol ring-cleavage dioxygenase class III enzyme subunit B domain-containing protein</fullName>
    </recommendedName>
</protein>
<name>A0AAI9SYK4_9ASCO</name>